<reference evidence="1 2" key="1">
    <citation type="submission" date="2018-11" db="EMBL/GenBank/DDBJ databases">
        <authorList>
            <consortium name="Pathogen Informatics"/>
        </authorList>
    </citation>
    <scope>NUCLEOTIDE SEQUENCE [LARGE SCALE GENOMIC DNA]</scope>
</reference>
<evidence type="ECO:0000313" key="2">
    <source>
        <dbReference type="Proteomes" id="UP000270094"/>
    </source>
</evidence>
<name>A0A3P7IBG5_STRVU</name>
<dbReference type="Proteomes" id="UP000270094">
    <property type="component" value="Unassembled WGS sequence"/>
</dbReference>
<feature type="non-terminal residue" evidence="1">
    <location>
        <position position="167"/>
    </location>
</feature>
<dbReference type="OrthoDB" id="5811364at2759"/>
<dbReference type="EMBL" id="UYYB01016835">
    <property type="protein sequence ID" value="VDM70601.1"/>
    <property type="molecule type" value="Genomic_DNA"/>
</dbReference>
<dbReference type="AlphaFoldDB" id="A0A3P7IBG5"/>
<sequence length="167" mass="19566">MVTSRDVDMDEGFGDTNVDDGYVYEVDLIKEEYEYYKRKERERKDDGDLSDNDSAIDSARIWNLPVPLAQENSPRKNTKICTVSQRAIILKNLHKVELLRYRACAEQYILNKDRLLFHLLEFIDLPKEKPSAYEDPPLYSVCNDAIVVDPNYQFEENNPMSQYSEDQ</sequence>
<evidence type="ECO:0000313" key="1">
    <source>
        <dbReference type="EMBL" id="VDM70601.1"/>
    </source>
</evidence>
<protein>
    <submittedName>
        <fullName evidence="1">Uncharacterized protein</fullName>
    </submittedName>
</protein>
<keyword evidence="2" id="KW-1185">Reference proteome</keyword>
<accession>A0A3P7IBG5</accession>
<proteinExistence type="predicted"/>
<organism evidence="1 2">
    <name type="scientific">Strongylus vulgaris</name>
    <name type="common">Blood worm</name>
    <dbReference type="NCBI Taxonomy" id="40348"/>
    <lineage>
        <taxon>Eukaryota</taxon>
        <taxon>Metazoa</taxon>
        <taxon>Ecdysozoa</taxon>
        <taxon>Nematoda</taxon>
        <taxon>Chromadorea</taxon>
        <taxon>Rhabditida</taxon>
        <taxon>Rhabditina</taxon>
        <taxon>Rhabditomorpha</taxon>
        <taxon>Strongyloidea</taxon>
        <taxon>Strongylidae</taxon>
        <taxon>Strongylus</taxon>
    </lineage>
</organism>
<gene>
    <name evidence="1" type="ORF">SVUK_LOCUS5599</name>
</gene>